<keyword evidence="2" id="KW-1185">Reference proteome</keyword>
<dbReference type="Gene3D" id="3.90.75.20">
    <property type="match status" value="1"/>
</dbReference>
<dbReference type="EMBL" id="CP095061">
    <property type="protein sequence ID" value="UOQ64854.1"/>
    <property type="molecule type" value="Genomic_DNA"/>
</dbReference>
<accession>A0ABY4G2Q5</accession>
<reference evidence="1" key="1">
    <citation type="submission" date="2022-04" db="EMBL/GenBank/DDBJ databases">
        <title>Hymenobacter sp. isolated from the air.</title>
        <authorList>
            <person name="Won M."/>
            <person name="Lee C.-M."/>
            <person name="Woen H.-Y."/>
            <person name="Kwon S.-W."/>
        </authorList>
    </citation>
    <scope>NUCLEOTIDE SEQUENCE</scope>
    <source>
        <strain evidence="1">5420S-77</strain>
    </source>
</reference>
<protein>
    <recommendedName>
        <fullName evidence="3">HNH endonuclease</fullName>
    </recommendedName>
</protein>
<gene>
    <name evidence="1" type="ORF">MUN86_14925</name>
</gene>
<sequence>MNTGLELWKTITDYPNYDISNLVQGLHNGFGRYLSPTLIPLGFRIVAVYNREAGTQCRFRVATYWVPNLDGIKRWIHRNGDKEDNRAENIQWVKVKLVLRTRKAICWVMAKRKNCSSAYKRVTWSNKKPKRVSHIRADDHLYYLGNYYSEEQAHQAYLDAKAVHHVAV</sequence>
<dbReference type="Proteomes" id="UP000830401">
    <property type="component" value="Chromosome"/>
</dbReference>
<dbReference type="SUPFAM" id="SSF54060">
    <property type="entry name" value="His-Me finger endonucleases"/>
    <property type="match status" value="1"/>
</dbReference>
<evidence type="ECO:0000313" key="1">
    <source>
        <dbReference type="EMBL" id="UOQ64854.1"/>
    </source>
</evidence>
<dbReference type="RefSeq" id="WP_245118861.1">
    <property type="nucleotide sequence ID" value="NZ_CP095061.1"/>
</dbReference>
<evidence type="ECO:0008006" key="3">
    <source>
        <dbReference type="Google" id="ProtNLM"/>
    </source>
</evidence>
<dbReference type="InterPro" id="IPR044925">
    <property type="entry name" value="His-Me_finger_sf"/>
</dbReference>
<organism evidence="1 2">
    <name type="scientific">Hymenobacter volaticus</name>
    <dbReference type="NCBI Taxonomy" id="2932254"/>
    <lineage>
        <taxon>Bacteria</taxon>
        <taxon>Pseudomonadati</taxon>
        <taxon>Bacteroidota</taxon>
        <taxon>Cytophagia</taxon>
        <taxon>Cytophagales</taxon>
        <taxon>Hymenobacteraceae</taxon>
        <taxon>Hymenobacter</taxon>
    </lineage>
</organism>
<name>A0ABY4G2Q5_9BACT</name>
<proteinExistence type="predicted"/>
<evidence type="ECO:0000313" key="2">
    <source>
        <dbReference type="Proteomes" id="UP000830401"/>
    </source>
</evidence>